<evidence type="ECO:0000256" key="8">
    <source>
        <dbReference type="SAM" id="MobiDB-lite"/>
    </source>
</evidence>
<keyword evidence="10" id="KW-1185">Reference proteome</keyword>
<dbReference type="GO" id="GO:0006891">
    <property type="term" value="P:intra-Golgi vesicle-mediated transport"/>
    <property type="evidence" value="ECO:0007669"/>
    <property type="project" value="InterPro"/>
</dbReference>
<dbReference type="OrthoDB" id="46189at2759"/>
<comment type="subcellular location">
    <subcellularLocation>
        <location evidence="1">Golgi apparatus membrane</location>
        <topology evidence="1">Peripheral membrane protein</topology>
    </subcellularLocation>
</comment>
<dbReference type="PANTHER" id="PTHR31658:SF0">
    <property type="entry name" value="CONSERVED OLIGOMERIC GOLGI COMPLEX SUBUNIT 1"/>
    <property type="match status" value="1"/>
</dbReference>
<dbReference type="Proteomes" id="UP000253472">
    <property type="component" value="Unassembled WGS sequence"/>
</dbReference>
<dbReference type="InterPro" id="IPR033370">
    <property type="entry name" value="COG1"/>
</dbReference>
<evidence type="ECO:0000256" key="3">
    <source>
        <dbReference type="ARBA" id="ARBA00020978"/>
    </source>
</evidence>
<name>A0A367XRF2_9ASCO</name>
<evidence type="ECO:0000313" key="9">
    <source>
        <dbReference type="EMBL" id="RCK56214.1"/>
    </source>
</evidence>
<dbReference type="Pfam" id="PF08700">
    <property type="entry name" value="VPS51_Exo84_N"/>
    <property type="match status" value="1"/>
</dbReference>
<organism evidence="9 10">
    <name type="scientific">Candida viswanathii</name>
    <dbReference type="NCBI Taxonomy" id="5486"/>
    <lineage>
        <taxon>Eukaryota</taxon>
        <taxon>Fungi</taxon>
        <taxon>Dikarya</taxon>
        <taxon>Ascomycota</taxon>
        <taxon>Saccharomycotina</taxon>
        <taxon>Pichiomycetes</taxon>
        <taxon>Debaryomycetaceae</taxon>
        <taxon>Candida/Lodderomyces clade</taxon>
        <taxon>Candida</taxon>
    </lineage>
</organism>
<keyword evidence="7" id="KW-0472">Membrane</keyword>
<evidence type="ECO:0000256" key="1">
    <source>
        <dbReference type="ARBA" id="ARBA00004395"/>
    </source>
</evidence>
<dbReference type="EMBL" id="QLNQ01000029">
    <property type="protein sequence ID" value="RCK56214.1"/>
    <property type="molecule type" value="Genomic_DNA"/>
</dbReference>
<comment type="caution">
    <text evidence="9">The sequence shown here is derived from an EMBL/GenBank/DDBJ whole genome shotgun (WGS) entry which is preliminary data.</text>
</comment>
<evidence type="ECO:0000313" key="10">
    <source>
        <dbReference type="Proteomes" id="UP000253472"/>
    </source>
</evidence>
<evidence type="ECO:0000256" key="4">
    <source>
        <dbReference type="ARBA" id="ARBA00022448"/>
    </source>
</evidence>
<feature type="region of interest" description="Disordered" evidence="8">
    <location>
        <begin position="249"/>
        <end position="273"/>
    </location>
</feature>
<comment type="similarity">
    <text evidence="2">Belongs to the COG1 family.</text>
</comment>
<gene>
    <name evidence="9" type="ORF">Cantr_05778</name>
</gene>
<evidence type="ECO:0000256" key="7">
    <source>
        <dbReference type="ARBA" id="ARBA00023136"/>
    </source>
</evidence>
<dbReference type="AlphaFoldDB" id="A0A367XRF2"/>
<keyword evidence="6" id="KW-0333">Golgi apparatus</keyword>
<evidence type="ECO:0000256" key="5">
    <source>
        <dbReference type="ARBA" id="ARBA00022927"/>
    </source>
</evidence>
<reference evidence="9 10" key="1">
    <citation type="submission" date="2018-06" db="EMBL/GenBank/DDBJ databases">
        <title>Whole genome sequencing of Candida tropicalis (genome annotated by CSBL at Korea University).</title>
        <authorList>
            <person name="Ahn J."/>
        </authorList>
    </citation>
    <scope>NUCLEOTIDE SEQUENCE [LARGE SCALE GENOMIC DNA]</scope>
    <source>
        <strain evidence="9 10">ATCC 20962</strain>
    </source>
</reference>
<evidence type="ECO:0000256" key="6">
    <source>
        <dbReference type="ARBA" id="ARBA00023034"/>
    </source>
</evidence>
<evidence type="ECO:0000256" key="2">
    <source>
        <dbReference type="ARBA" id="ARBA00006653"/>
    </source>
</evidence>
<protein>
    <recommendedName>
        <fullName evidence="3">Conserved oligomeric Golgi complex subunit 1</fullName>
    </recommendedName>
</protein>
<dbReference type="GO" id="GO:0015031">
    <property type="term" value="P:protein transport"/>
    <property type="evidence" value="ECO:0007669"/>
    <property type="project" value="UniProtKB-KW"/>
</dbReference>
<dbReference type="PANTHER" id="PTHR31658">
    <property type="entry name" value="CONSERVED OLIGOMERIC GOLGI COMPLEX SUBUNIT 1"/>
    <property type="match status" value="1"/>
</dbReference>
<dbReference type="GO" id="GO:0017119">
    <property type="term" value="C:Golgi transport complex"/>
    <property type="evidence" value="ECO:0007669"/>
    <property type="project" value="InterPro"/>
</dbReference>
<proteinExistence type="inferred from homology"/>
<keyword evidence="4" id="KW-0813">Transport</keyword>
<keyword evidence="5" id="KW-0653">Protein transport</keyword>
<accession>A0A367XRF2</accession>
<sequence>MADTSRRTSQVSLSDEELGSFTNVDEIFVKHNISQIQQLTKKYKSVIDSTKTDLHNLVGGKYRDLIKIAEDIDDMYQTSNDIDSRIQQLSYKPTKFVSIYLDSYGKFDSYSRKQNALATKKQTRSIIVRNVINKKLNKLDQKIRLGMSPLIHTSNFIYYAKVYYTIETLFKDIIQKDESIRLYFYQLKNNLNDYLEKELSCYNLPESIVHTNDKFKPSQRLNKNDLVMNNAQILLQDDFDIDYDVDEEEMDDGNDDMTAPTMHLKSTRSLIPS</sequence>
<dbReference type="GO" id="GO:0000139">
    <property type="term" value="C:Golgi membrane"/>
    <property type="evidence" value="ECO:0007669"/>
    <property type="project" value="UniProtKB-SubCell"/>
</dbReference>
<dbReference type="STRING" id="5486.A0A367XRF2"/>